<dbReference type="Gene3D" id="3.30.565.10">
    <property type="entry name" value="Histidine kinase-like ATPase, C-terminal domain"/>
    <property type="match status" value="1"/>
</dbReference>
<dbReference type="EC" id="2.7.13.3" evidence="2"/>
<dbReference type="SMART" id="SM00387">
    <property type="entry name" value="HATPase_c"/>
    <property type="match status" value="1"/>
</dbReference>
<evidence type="ECO:0000259" key="7">
    <source>
        <dbReference type="PROSITE" id="PS50109"/>
    </source>
</evidence>
<keyword evidence="5" id="KW-0418">Kinase</keyword>
<dbReference type="SUPFAM" id="SSF55785">
    <property type="entry name" value="PYP-like sensor domain (PAS domain)"/>
    <property type="match status" value="4"/>
</dbReference>
<dbReference type="GO" id="GO:0009927">
    <property type="term" value="F:histidine phosphotransfer kinase activity"/>
    <property type="evidence" value="ECO:0007669"/>
    <property type="project" value="TreeGrafter"/>
</dbReference>
<dbReference type="KEGG" id="bfc:BacF7301_12440"/>
<dbReference type="Gene3D" id="1.10.287.130">
    <property type="match status" value="1"/>
</dbReference>
<dbReference type="InterPro" id="IPR000700">
    <property type="entry name" value="PAS-assoc_C"/>
</dbReference>
<keyword evidence="3 6" id="KW-0597">Phosphoprotein</keyword>
<dbReference type="Pfam" id="PF13426">
    <property type="entry name" value="PAS_9"/>
    <property type="match status" value="1"/>
</dbReference>
<dbReference type="PANTHER" id="PTHR43047:SF72">
    <property type="entry name" value="OSMOSENSING HISTIDINE PROTEIN KINASE SLN1"/>
    <property type="match status" value="1"/>
</dbReference>
<evidence type="ECO:0000256" key="3">
    <source>
        <dbReference type="ARBA" id="ARBA00022553"/>
    </source>
</evidence>
<evidence type="ECO:0000313" key="10">
    <source>
        <dbReference type="EMBL" id="QIU94905.1"/>
    </source>
</evidence>
<dbReference type="SMART" id="SM00388">
    <property type="entry name" value="HisKA"/>
    <property type="match status" value="1"/>
</dbReference>
<evidence type="ECO:0000256" key="1">
    <source>
        <dbReference type="ARBA" id="ARBA00000085"/>
    </source>
</evidence>
<dbReference type="InterPro" id="IPR004358">
    <property type="entry name" value="Sig_transdc_His_kin-like_C"/>
</dbReference>
<accession>A0A6H0KNQ3</accession>
<feature type="modified residue" description="4-aspartylphosphate" evidence="6">
    <location>
        <position position="855"/>
    </location>
</feature>
<dbReference type="CDD" id="cd00082">
    <property type="entry name" value="HisKA"/>
    <property type="match status" value="1"/>
</dbReference>
<dbReference type="EMBL" id="CP050831">
    <property type="protein sequence ID" value="QIU94905.1"/>
    <property type="molecule type" value="Genomic_DNA"/>
</dbReference>
<dbReference type="InterPro" id="IPR001789">
    <property type="entry name" value="Sig_transdc_resp-reg_receiver"/>
</dbReference>
<protein>
    <recommendedName>
        <fullName evidence="2">histidine kinase</fullName>
        <ecNumber evidence="2">2.7.13.3</ecNumber>
    </recommendedName>
</protein>
<dbReference type="PRINTS" id="PR00344">
    <property type="entry name" value="BCTRLSENSOR"/>
</dbReference>
<keyword evidence="11" id="KW-1185">Reference proteome</keyword>
<name>A0A6H0KNQ3_9BACE</name>
<evidence type="ECO:0000256" key="5">
    <source>
        <dbReference type="ARBA" id="ARBA00022777"/>
    </source>
</evidence>
<dbReference type="Gene3D" id="3.30.450.20">
    <property type="entry name" value="PAS domain"/>
    <property type="match status" value="4"/>
</dbReference>
<evidence type="ECO:0000256" key="6">
    <source>
        <dbReference type="PROSITE-ProRule" id="PRU00169"/>
    </source>
</evidence>
<dbReference type="InterPro" id="IPR011006">
    <property type="entry name" value="CheY-like_superfamily"/>
</dbReference>
<dbReference type="CDD" id="cd17546">
    <property type="entry name" value="REC_hyHK_CKI1_RcsC-like"/>
    <property type="match status" value="1"/>
</dbReference>
<dbReference type="RefSeq" id="WP_167963233.1">
    <property type="nucleotide sequence ID" value="NZ_CP050831.1"/>
</dbReference>
<evidence type="ECO:0000259" key="8">
    <source>
        <dbReference type="PROSITE" id="PS50110"/>
    </source>
</evidence>
<gene>
    <name evidence="10" type="ORF">BacF7301_12440</name>
</gene>
<feature type="domain" description="PAC" evidence="9">
    <location>
        <begin position="98"/>
        <end position="159"/>
    </location>
</feature>
<dbReference type="PROSITE" id="PS50109">
    <property type="entry name" value="HIS_KIN"/>
    <property type="match status" value="1"/>
</dbReference>
<keyword evidence="4" id="KW-0808">Transferase</keyword>
<dbReference type="Pfam" id="PF02518">
    <property type="entry name" value="HATPase_c"/>
    <property type="match status" value="1"/>
</dbReference>
<evidence type="ECO:0000259" key="9">
    <source>
        <dbReference type="PROSITE" id="PS50113"/>
    </source>
</evidence>
<dbReference type="InterPro" id="IPR003661">
    <property type="entry name" value="HisK_dim/P_dom"/>
</dbReference>
<dbReference type="AlphaFoldDB" id="A0A6H0KNQ3"/>
<dbReference type="PANTHER" id="PTHR43047">
    <property type="entry name" value="TWO-COMPONENT HISTIDINE PROTEIN KINASE"/>
    <property type="match status" value="1"/>
</dbReference>
<comment type="catalytic activity">
    <reaction evidence="1">
        <text>ATP + protein L-histidine = ADP + protein N-phospho-L-histidine.</text>
        <dbReference type="EC" id="2.7.13.3"/>
    </reaction>
</comment>
<dbReference type="InterPro" id="IPR003594">
    <property type="entry name" value="HATPase_dom"/>
</dbReference>
<dbReference type="Pfam" id="PF00512">
    <property type="entry name" value="HisKA"/>
    <property type="match status" value="1"/>
</dbReference>
<dbReference type="InterPro" id="IPR013655">
    <property type="entry name" value="PAS_fold_3"/>
</dbReference>
<dbReference type="InterPro" id="IPR036890">
    <property type="entry name" value="HATPase_C_sf"/>
</dbReference>
<organism evidence="10 11">
    <name type="scientific">Bacteroides faecium</name>
    <dbReference type="NCBI Taxonomy" id="2715212"/>
    <lineage>
        <taxon>Bacteria</taxon>
        <taxon>Pseudomonadati</taxon>
        <taxon>Bacteroidota</taxon>
        <taxon>Bacteroidia</taxon>
        <taxon>Bacteroidales</taxon>
        <taxon>Bacteroidaceae</taxon>
        <taxon>Bacteroides</taxon>
    </lineage>
</organism>
<dbReference type="InterPro" id="IPR000014">
    <property type="entry name" value="PAS"/>
</dbReference>
<dbReference type="InterPro" id="IPR035965">
    <property type="entry name" value="PAS-like_dom_sf"/>
</dbReference>
<sequence>MKQTESASLKDDNMSSENDIFESEQAQLLLADKIYASLPMSIEIYDTNGILRKINEPALKMYGVSDPTTVINKVNLFDSPYMDAELKSKVQRGEDTTLEFEYDFERINNDAYFSSKNKNSIIYETRIVPILNDKGSIIGHILLSNDVTSDKEAEFRTEESKKNLEMAMEAANMASWVYNVHKKEFSTLHGDALAKEAMTLEQMQSLLHPQDRIQLMQLFAQLINRETQQVHTTLRFYNKEEKQYRHYESRMRLSSEHRGKLLIVGTQLDVTEKVQMLKKTQDLTSKRELAMQVSNIVHWDFDVSSQKFESYNDPINDYAPNRLITIKEFESVVHPDDRSTYFDAMQSMLSGENETVNFTCRIQTKYDESWQYCNVIGVPFEQDENGNTIRFTGFRQNISKLHRLNEELKERNYKMELTFKTVGMSYWDFDVTTLQFTAFNDPVNDYHPETPINIDQYLSAAHPDDIETVRKYFESMLQGKEQEFNFQYRSKTKWDKEWQTLIVTGIQVERDKKGKIIRYTGIKFNNTKWEKMAQQLKELKDKAELSDRLKSAFLANMSHEIRTPLNAIVGFSGLMVDCDDPEEKAEYMEIIESNNELLLRLINDILDLSKIESGILERKREKFNLAKVSGELYTMIQPKITNPDVEFIMDNSGPDCWIFLDRNRLKQVWMNFLTNAIKCTHSGHIKMGYSIENGGIRFYVEDSGVGIPLELQNRVFGRFQKLNEFAQGTGLGLAISRAIIEGAGGEIGFTSTPGAGSTFWAWVPCEIDMQEDAETKAASQSVQAVQAEKEVPSRQPISLKNINEKELQILIAEDNDSNYSLVKHILKEYQITRVVNGVEAVEQVRNDKFDIVLMDMKMPIMGGLEATKKIRELNPVIPIIALTANAFDADRASAMEAGCNAFLTKPLKKEELLELFSL</sequence>
<dbReference type="SUPFAM" id="SSF55874">
    <property type="entry name" value="ATPase domain of HSP90 chaperone/DNA topoisomerase II/histidine kinase"/>
    <property type="match status" value="1"/>
</dbReference>
<dbReference type="SMART" id="SM00448">
    <property type="entry name" value="REC"/>
    <property type="match status" value="1"/>
</dbReference>
<feature type="domain" description="Response regulatory" evidence="8">
    <location>
        <begin position="808"/>
        <end position="918"/>
    </location>
</feature>
<dbReference type="GO" id="GO:0005886">
    <property type="term" value="C:plasma membrane"/>
    <property type="evidence" value="ECO:0007669"/>
    <property type="project" value="TreeGrafter"/>
</dbReference>
<dbReference type="Proteomes" id="UP000501780">
    <property type="component" value="Chromosome"/>
</dbReference>
<proteinExistence type="predicted"/>
<dbReference type="SUPFAM" id="SSF47384">
    <property type="entry name" value="Homodimeric domain of signal transducing histidine kinase"/>
    <property type="match status" value="1"/>
</dbReference>
<dbReference type="PROSITE" id="PS50110">
    <property type="entry name" value="RESPONSE_REGULATORY"/>
    <property type="match status" value="1"/>
</dbReference>
<evidence type="ECO:0000256" key="4">
    <source>
        <dbReference type="ARBA" id="ARBA00022679"/>
    </source>
</evidence>
<feature type="domain" description="Histidine kinase" evidence="7">
    <location>
        <begin position="556"/>
        <end position="767"/>
    </location>
</feature>
<evidence type="ECO:0000256" key="2">
    <source>
        <dbReference type="ARBA" id="ARBA00012438"/>
    </source>
</evidence>
<dbReference type="PROSITE" id="PS50113">
    <property type="entry name" value="PAC"/>
    <property type="match status" value="1"/>
</dbReference>
<dbReference type="SUPFAM" id="SSF52172">
    <property type="entry name" value="CheY-like"/>
    <property type="match status" value="1"/>
</dbReference>
<dbReference type="Gene3D" id="3.40.50.2300">
    <property type="match status" value="1"/>
</dbReference>
<dbReference type="Pfam" id="PF00072">
    <property type="entry name" value="Response_reg"/>
    <property type="match status" value="1"/>
</dbReference>
<dbReference type="InterPro" id="IPR036097">
    <property type="entry name" value="HisK_dim/P_sf"/>
</dbReference>
<reference evidence="10 11" key="1">
    <citation type="submission" date="2020-03" db="EMBL/GenBank/DDBJ databases">
        <title>Genomic analysis of Bacteroides faecium CBA7301.</title>
        <authorList>
            <person name="Kim J."/>
            <person name="Roh S.W."/>
        </authorList>
    </citation>
    <scope>NUCLEOTIDE SEQUENCE [LARGE SCALE GENOMIC DNA]</scope>
    <source>
        <strain evidence="10 11">CBA7301</strain>
    </source>
</reference>
<dbReference type="Pfam" id="PF08447">
    <property type="entry name" value="PAS_3"/>
    <property type="match status" value="2"/>
</dbReference>
<evidence type="ECO:0000313" key="11">
    <source>
        <dbReference type="Proteomes" id="UP000501780"/>
    </source>
</evidence>
<dbReference type="GO" id="GO:0000155">
    <property type="term" value="F:phosphorelay sensor kinase activity"/>
    <property type="evidence" value="ECO:0007669"/>
    <property type="project" value="InterPro"/>
</dbReference>
<dbReference type="InterPro" id="IPR005467">
    <property type="entry name" value="His_kinase_dom"/>
</dbReference>